<protein>
    <submittedName>
        <fullName evidence="1">Uncharacterized protein</fullName>
    </submittedName>
</protein>
<evidence type="ECO:0000313" key="1">
    <source>
        <dbReference type="EMBL" id="KAG7349856.1"/>
    </source>
</evidence>
<proteinExistence type="predicted"/>
<gene>
    <name evidence="1" type="ORF">IV203_012453</name>
</gene>
<dbReference type="EMBL" id="JAGRRH010000019">
    <property type="protein sequence ID" value="KAG7349856.1"/>
    <property type="molecule type" value="Genomic_DNA"/>
</dbReference>
<dbReference type="AlphaFoldDB" id="A0A9K3PK98"/>
<sequence length="82" mass="9035">MPSTKRKKEFITSENQGMVLTMSFVIPVIRFVMKGETLFCGWIKQSNVPSSTAIPSAPKTIAARELDDIVTFSGPISCLQVK</sequence>
<keyword evidence="2" id="KW-1185">Reference proteome</keyword>
<comment type="caution">
    <text evidence="1">The sequence shown here is derived from an EMBL/GenBank/DDBJ whole genome shotgun (WGS) entry which is preliminary data.</text>
</comment>
<name>A0A9K3PK98_9STRA</name>
<reference evidence="1" key="1">
    <citation type="journal article" date="2021" name="Sci. Rep.">
        <title>Diploid genomic architecture of Nitzschia inconspicua, an elite biomass production diatom.</title>
        <authorList>
            <person name="Oliver A."/>
            <person name="Podell S."/>
            <person name="Pinowska A."/>
            <person name="Traller J.C."/>
            <person name="Smith S.R."/>
            <person name="McClure R."/>
            <person name="Beliaev A."/>
            <person name="Bohutskyi P."/>
            <person name="Hill E.A."/>
            <person name="Rabines A."/>
            <person name="Zheng H."/>
            <person name="Allen L.Z."/>
            <person name="Kuo A."/>
            <person name="Grigoriev I.V."/>
            <person name="Allen A.E."/>
            <person name="Hazlebeck D."/>
            <person name="Allen E.E."/>
        </authorList>
    </citation>
    <scope>NUCLEOTIDE SEQUENCE</scope>
    <source>
        <strain evidence="1">Hildebrandi</strain>
    </source>
</reference>
<reference evidence="1" key="2">
    <citation type="submission" date="2021-04" db="EMBL/GenBank/DDBJ databases">
        <authorList>
            <person name="Podell S."/>
        </authorList>
    </citation>
    <scope>NUCLEOTIDE SEQUENCE</scope>
    <source>
        <strain evidence="1">Hildebrandi</strain>
    </source>
</reference>
<accession>A0A9K3PK98</accession>
<organism evidence="1 2">
    <name type="scientific">Nitzschia inconspicua</name>
    <dbReference type="NCBI Taxonomy" id="303405"/>
    <lineage>
        <taxon>Eukaryota</taxon>
        <taxon>Sar</taxon>
        <taxon>Stramenopiles</taxon>
        <taxon>Ochrophyta</taxon>
        <taxon>Bacillariophyta</taxon>
        <taxon>Bacillariophyceae</taxon>
        <taxon>Bacillariophycidae</taxon>
        <taxon>Bacillariales</taxon>
        <taxon>Bacillariaceae</taxon>
        <taxon>Nitzschia</taxon>
    </lineage>
</organism>
<dbReference type="Proteomes" id="UP000693970">
    <property type="component" value="Unassembled WGS sequence"/>
</dbReference>
<evidence type="ECO:0000313" key="2">
    <source>
        <dbReference type="Proteomes" id="UP000693970"/>
    </source>
</evidence>